<feature type="coiled-coil region" evidence="3">
    <location>
        <begin position="202"/>
        <end position="229"/>
    </location>
</feature>
<dbReference type="GO" id="GO:0008289">
    <property type="term" value="F:lipid binding"/>
    <property type="evidence" value="ECO:0007669"/>
    <property type="project" value="UniProtKB-KW"/>
</dbReference>
<evidence type="ECO:0000256" key="4">
    <source>
        <dbReference type="SAM" id="Phobius"/>
    </source>
</evidence>
<dbReference type="PROSITE" id="PS51482">
    <property type="entry name" value="DEGV"/>
    <property type="match status" value="1"/>
</dbReference>
<dbReference type="AlphaFoldDB" id="A0A151AKJ2"/>
<dbReference type="EMBL" id="LTBB01000014">
    <property type="protein sequence ID" value="KYH28060.1"/>
    <property type="molecule type" value="Genomic_DNA"/>
</dbReference>
<proteinExistence type="predicted"/>
<evidence type="ECO:0000313" key="6">
    <source>
        <dbReference type="Proteomes" id="UP000075374"/>
    </source>
</evidence>
<dbReference type="RefSeq" id="WP_061859123.1">
    <property type="nucleotide sequence ID" value="NZ_LTBB01000014.1"/>
</dbReference>
<dbReference type="PANTHER" id="PTHR33434:SF3">
    <property type="entry name" value="DEGV DOMAIN-CONTAINING PROTEIN YITS"/>
    <property type="match status" value="1"/>
</dbReference>
<keyword evidence="6" id="KW-1185">Reference proteome</keyword>
<keyword evidence="4" id="KW-0812">Transmembrane</keyword>
<evidence type="ECO:0000256" key="2">
    <source>
        <dbReference type="ARBA" id="ARBA00023121"/>
    </source>
</evidence>
<comment type="function">
    <text evidence="1">May bind long-chain fatty acids, such as palmitate, and may play a role in lipid transport or fatty acid metabolism.</text>
</comment>
<feature type="transmembrane region" description="Helical" evidence="4">
    <location>
        <begin position="258"/>
        <end position="281"/>
    </location>
</feature>
<accession>A0A151AKJ2</accession>
<dbReference type="PANTHER" id="PTHR33434">
    <property type="entry name" value="DEGV DOMAIN-CONTAINING PROTEIN DR_1986-RELATED"/>
    <property type="match status" value="1"/>
</dbReference>
<dbReference type="Gene3D" id="3.40.50.10170">
    <property type="match status" value="1"/>
</dbReference>
<keyword evidence="2" id="KW-0446">Lipid-binding</keyword>
<sequence length="285" mass="32000">MGIKIITDSGCDLPRHIIQEYNIEVLPLFVYEEGNEYLDGENIQPEELYNNMRRGTIYTTSQVPPSKFKDSFIKHGKNKDEVIYIGFSSQLTGTYQSALIAKEEVLETYPDFKIHTIDTKCASLGLGLVVYKAAKMAKEGKRKDEIIKSIEFNSKHMEHIFTVDDLEYLLRGGRVSRAAAMIGGILNIKPVLDVEDGKLVPREKVRGRKKSLKRIVEIAEERGVDLKEQIIGISHGDDIEAAEMVKAMLEEKFGCNKFIINMVGCVIGAHSGPGTLALFFLNEKE</sequence>
<dbReference type="InterPro" id="IPR043168">
    <property type="entry name" value="DegV_C"/>
</dbReference>
<dbReference type="PATRIC" id="fig|1121305.3.peg.2333"/>
<reference evidence="5 6" key="1">
    <citation type="submission" date="2016-02" db="EMBL/GenBank/DDBJ databases">
        <title>Genome sequence of Clostridium colicanis DSM 13634.</title>
        <authorList>
            <person name="Poehlein A."/>
            <person name="Daniel R."/>
        </authorList>
    </citation>
    <scope>NUCLEOTIDE SEQUENCE [LARGE SCALE GENOMIC DNA]</scope>
    <source>
        <strain evidence="5 6">DSM 13634</strain>
    </source>
</reference>
<dbReference type="Pfam" id="PF02645">
    <property type="entry name" value="DegV"/>
    <property type="match status" value="1"/>
</dbReference>
<dbReference type="InterPro" id="IPR003797">
    <property type="entry name" value="DegV"/>
</dbReference>
<dbReference type="Proteomes" id="UP000075374">
    <property type="component" value="Unassembled WGS sequence"/>
</dbReference>
<dbReference type="NCBIfam" id="TIGR00762">
    <property type="entry name" value="DegV"/>
    <property type="match status" value="1"/>
</dbReference>
<name>A0A151AKJ2_9CLOT</name>
<evidence type="ECO:0000256" key="3">
    <source>
        <dbReference type="SAM" id="Coils"/>
    </source>
</evidence>
<keyword evidence="3" id="KW-0175">Coiled coil</keyword>
<dbReference type="STRING" id="1121305.CLCOL_23310"/>
<dbReference type="Gene3D" id="3.30.1180.10">
    <property type="match status" value="1"/>
</dbReference>
<dbReference type="InterPro" id="IPR050270">
    <property type="entry name" value="DegV_domain_contain"/>
</dbReference>
<organism evidence="5 6">
    <name type="scientific">Clostridium colicanis DSM 13634</name>
    <dbReference type="NCBI Taxonomy" id="1121305"/>
    <lineage>
        <taxon>Bacteria</taxon>
        <taxon>Bacillati</taxon>
        <taxon>Bacillota</taxon>
        <taxon>Clostridia</taxon>
        <taxon>Eubacteriales</taxon>
        <taxon>Clostridiaceae</taxon>
        <taxon>Clostridium</taxon>
    </lineage>
</organism>
<comment type="caution">
    <text evidence="5">The sequence shown here is derived from an EMBL/GenBank/DDBJ whole genome shotgun (WGS) entry which is preliminary data.</text>
</comment>
<dbReference type="SUPFAM" id="SSF82549">
    <property type="entry name" value="DAK1/DegV-like"/>
    <property type="match status" value="1"/>
</dbReference>
<evidence type="ECO:0000256" key="1">
    <source>
        <dbReference type="ARBA" id="ARBA00003238"/>
    </source>
</evidence>
<gene>
    <name evidence="5" type="ORF">CLCOL_23310</name>
</gene>
<evidence type="ECO:0000313" key="5">
    <source>
        <dbReference type="EMBL" id="KYH28060.1"/>
    </source>
</evidence>
<keyword evidence="4" id="KW-0472">Membrane</keyword>
<keyword evidence="4" id="KW-1133">Transmembrane helix</keyword>
<protein>
    <submittedName>
        <fullName evidence="5">DegV domain-containing protein</fullName>
    </submittedName>
</protein>